<dbReference type="Proteomes" id="UP001152797">
    <property type="component" value="Unassembled WGS sequence"/>
</dbReference>
<dbReference type="Pfam" id="PF01535">
    <property type="entry name" value="PPR"/>
    <property type="match status" value="1"/>
</dbReference>
<sequence length="309" mass="34582">MDLSPRESKKIDLLSCFSSKHGQHVSAGEVQFENHRIRRIRSGFVSRIASTFSAKRTPRRQERAEVNTIHINTAISACRREKSWEVPLTFLHQIKNWSFLPSPVTFNGLMSCHWRPSLQLLELMGHQELSPTVVSYNTAMALCVDGAWQMALELFECGAIFHGADQIGYSTAIKACEAGNLWQGVINLLELMSQQHLTPDVITLSAAISALGSQSEWHLALHVLQDMSGHHVMPNTVSFGAAMSACENGRQWRHALALLLKMFEQKVLPNELCYGSVISACEKSNCWQRALDLMLSMPLMRLHIDAPSC</sequence>
<dbReference type="Pfam" id="PF13812">
    <property type="entry name" value="PPR_3"/>
    <property type="match status" value="1"/>
</dbReference>
<name>A0A9P1C459_9DINO</name>
<gene>
    <name evidence="2" type="ORF">C1SCF055_LOCUS11929</name>
</gene>
<evidence type="ECO:0000313" key="4">
    <source>
        <dbReference type="EMBL" id="CAL4771699.1"/>
    </source>
</evidence>
<keyword evidence="1" id="KW-0677">Repeat</keyword>
<organism evidence="2">
    <name type="scientific">Cladocopium goreaui</name>
    <dbReference type="NCBI Taxonomy" id="2562237"/>
    <lineage>
        <taxon>Eukaryota</taxon>
        <taxon>Sar</taxon>
        <taxon>Alveolata</taxon>
        <taxon>Dinophyceae</taxon>
        <taxon>Suessiales</taxon>
        <taxon>Symbiodiniaceae</taxon>
        <taxon>Cladocopium</taxon>
    </lineage>
</organism>
<reference evidence="3" key="2">
    <citation type="submission" date="2024-04" db="EMBL/GenBank/DDBJ databases">
        <authorList>
            <person name="Chen Y."/>
            <person name="Shah S."/>
            <person name="Dougan E. K."/>
            <person name="Thang M."/>
            <person name="Chan C."/>
        </authorList>
    </citation>
    <scope>NUCLEOTIDE SEQUENCE [LARGE SCALE GENOMIC DNA]</scope>
</reference>
<accession>A0A9P1C459</accession>
<dbReference type="OrthoDB" id="185373at2759"/>
<proteinExistence type="predicted"/>
<dbReference type="EMBL" id="CAMXCT020000886">
    <property type="protein sequence ID" value="CAL1137762.1"/>
    <property type="molecule type" value="Genomic_DNA"/>
</dbReference>
<dbReference type="InterPro" id="IPR011990">
    <property type="entry name" value="TPR-like_helical_dom_sf"/>
</dbReference>
<dbReference type="EMBL" id="CAMXCT010000886">
    <property type="protein sequence ID" value="CAI3984387.1"/>
    <property type="molecule type" value="Genomic_DNA"/>
</dbReference>
<reference evidence="2" key="1">
    <citation type="submission" date="2022-10" db="EMBL/GenBank/DDBJ databases">
        <authorList>
            <person name="Chen Y."/>
            <person name="Dougan E. K."/>
            <person name="Chan C."/>
            <person name="Rhodes N."/>
            <person name="Thang M."/>
        </authorList>
    </citation>
    <scope>NUCLEOTIDE SEQUENCE</scope>
</reference>
<protein>
    <submittedName>
        <fullName evidence="4">Pentatricopeptide repeat-containing protein At5g39710 (Protein EMBRYO DEFECTIVE 2745)</fullName>
    </submittedName>
</protein>
<evidence type="ECO:0000313" key="5">
    <source>
        <dbReference type="Proteomes" id="UP001152797"/>
    </source>
</evidence>
<comment type="caution">
    <text evidence="2">The sequence shown here is derived from an EMBL/GenBank/DDBJ whole genome shotgun (WGS) entry which is preliminary data.</text>
</comment>
<dbReference type="EMBL" id="CAMXCT030000886">
    <property type="protein sequence ID" value="CAL4771699.1"/>
    <property type="molecule type" value="Genomic_DNA"/>
</dbReference>
<evidence type="ECO:0000313" key="2">
    <source>
        <dbReference type="EMBL" id="CAI3984387.1"/>
    </source>
</evidence>
<evidence type="ECO:0000256" key="1">
    <source>
        <dbReference type="ARBA" id="ARBA00022737"/>
    </source>
</evidence>
<dbReference type="InterPro" id="IPR002885">
    <property type="entry name" value="PPR_rpt"/>
</dbReference>
<evidence type="ECO:0000313" key="3">
    <source>
        <dbReference type="EMBL" id="CAL1137762.1"/>
    </source>
</evidence>
<dbReference type="Gene3D" id="1.25.40.10">
    <property type="entry name" value="Tetratricopeptide repeat domain"/>
    <property type="match status" value="2"/>
</dbReference>
<keyword evidence="5" id="KW-1185">Reference proteome</keyword>
<dbReference type="PANTHER" id="PTHR47447:SF17">
    <property type="entry name" value="OS12G0638900 PROTEIN"/>
    <property type="match status" value="1"/>
</dbReference>
<dbReference type="AlphaFoldDB" id="A0A9P1C459"/>
<dbReference type="PANTHER" id="PTHR47447">
    <property type="entry name" value="OS03G0856100 PROTEIN"/>
    <property type="match status" value="1"/>
</dbReference>